<organism evidence="3 4">
    <name type="scientific">Sphingopyxis witflariensis</name>
    <dbReference type="NCBI Taxonomy" id="173675"/>
    <lineage>
        <taxon>Bacteria</taxon>
        <taxon>Pseudomonadati</taxon>
        <taxon>Pseudomonadota</taxon>
        <taxon>Alphaproteobacteria</taxon>
        <taxon>Sphingomonadales</taxon>
        <taxon>Sphingomonadaceae</taxon>
        <taxon>Sphingopyxis</taxon>
    </lineage>
</organism>
<dbReference type="Pfam" id="PF12762">
    <property type="entry name" value="DDE_Tnp_IS1595"/>
    <property type="match status" value="1"/>
</dbReference>
<dbReference type="Pfam" id="PF12760">
    <property type="entry name" value="Zn_ribbon_IS1595"/>
    <property type="match status" value="1"/>
</dbReference>
<dbReference type="EMBL" id="NISJ01000002">
    <property type="protein sequence ID" value="OWR00354.1"/>
    <property type="molecule type" value="Genomic_DNA"/>
</dbReference>
<proteinExistence type="predicted"/>
<feature type="domain" description="ISXO2-like transposase" evidence="2">
    <location>
        <begin position="132"/>
        <end position="288"/>
    </location>
</feature>
<dbReference type="InterPro" id="IPR024445">
    <property type="entry name" value="Tnp_ISXO2-like"/>
</dbReference>
<dbReference type="NCBIfam" id="NF033547">
    <property type="entry name" value="transpos_IS1595"/>
    <property type="match status" value="1"/>
</dbReference>
<protein>
    <submittedName>
        <fullName evidence="3">IS1595 family transposase</fullName>
    </submittedName>
</protein>
<evidence type="ECO:0000313" key="3">
    <source>
        <dbReference type="EMBL" id="OWR00354.1"/>
    </source>
</evidence>
<keyword evidence="1" id="KW-0472">Membrane</keyword>
<keyword evidence="1" id="KW-0812">Transmembrane</keyword>
<evidence type="ECO:0000259" key="2">
    <source>
        <dbReference type="SMART" id="SM01126"/>
    </source>
</evidence>
<dbReference type="AlphaFoldDB" id="A0A246K426"/>
<dbReference type="SMART" id="SM01126">
    <property type="entry name" value="DDE_Tnp_IS1595"/>
    <property type="match status" value="1"/>
</dbReference>
<evidence type="ECO:0000313" key="4">
    <source>
        <dbReference type="Proteomes" id="UP000197097"/>
    </source>
</evidence>
<evidence type="ECO:0000256" key="1">
    <source>
        <dbReference type="SAM" id="Phobius"/>
    </source>
</evidence>
<feature type="transmembrane region" description="Helical" evidence="1">
    <location>
        <begin position="81"/>
        <end position="101"/>
    </location>
</feature>
<gene>
    <name evidence="3" type="ORF">CDQ91_06285</name>
</gene>
<reference evidence="3 4" key="1">
    <citation type="journal article" date="2002" name="Int. J. Syst. Evol. Microbiol.">
        <title>Sphingopyxis witflariensis sp. nov., isolated from activated sludge.</title>
        <authorList>
            <person name="Kampfer P."/>
            <person name="Witzenberger R."/>
            <person name="Denner E.B."/>
            <person name="Busse H.J."/>
            <person name="Neef A."/>
        </authorList>
    </citation>
    <scope>NUCLEOTIDE SEQUENCE [LARGE SCALE GENOMIC DNA]</scope>
    <source>
        <strain evidence="3 4">DSM 14551</strain>
    </source>
</reference>
<keyword evidence="1" id="KW-1133">Transmembrane helix</keyword>
<name>A0A246K426_9SPHN</name>
<sequence length="326" mass="37920">MRDIYRMTEDDAYEMFKSIKWPDGIPTCPECGCKESWTLVENRKWKCKGAIKNEITGETSKCYLQYTVTSRTPLASRKRSFCDILAAIATFVSGVLGTAALRLKREFKNSYKTPFVFGHKIRESMKIDYDQTLEGVVEIDGLFVGSKKMKPPFPITNEADLEKFYDIYRKKTTSLVVVRERPSADGTETGRIRVTHRKNEAAAVGFIKSVLKPGTIVHADYGSQWERLNLHFPMMRVNHSKTYVQDGACTNWAESFFSRVRAAERGVYRYWWERYAEQYGVELAWREENRFVDNGQQIRMLVECLMRSGRSTFAGYWQRHKSKFPF</sequence>
<dbReference type="Proteomes" id="UP000197097">
    <property type="component" value="Unassembled WGS sequence"/>
</dbReference>
<keyword evidence="4" id="KW-1185">Reference proteome</keyword>
<accession>A0A246K426</accession>
<dbReference type="InterPro" id="IPR024442">
    <property type="entry name" value="Transposase_Zn_ribbon"/>
</dbReference>
<comment type="caution">
    <text evidence="3">The sequence shown here is derived from an EMBL/GenBank/DDBJ whole genome shotgun (WGS) entry which is preliminary data.</text>
</comment>